<protein>
    <submittedName>
        <fullName evidence="1">Unannotated protein</fullName>
    </submittedName>
</protein>
<sequence>MLTDPTSCVGADPVDESVPTLTRKSWLREGCDRLRGGAAPAEPGDQLTAATRLDWDDVYEQPPSFVAFTVNA</sequence>
<proteinExistence type="predicted"/>
<gene>
    <name evidence="1" type="ORF">UFOPK3772_01936</name>
</gene>
<evidence type="ECO:0000313" key="1">
    <source>
        <dbReference type="EMBL" id="CAB4956973.1"/>
    </source>
</evidence>
<reference evidence="1" key="1">
    <citation type="submission" date="2020-05" db="EMBL/GenBank/DDBJ databases">
        <authorList>
            <person name="Chiriac C."/>
            <person name="Salcher M."/>
            <person name="Ghai R."/>
            <person name="Kavagutti S V."/>
        </authorList>
    </citation>
    <scope>NUCLEOTIDE SEQUENCE</scope>
</reference>
<dbReference type="EMBL" id="CAFBNE010000062">
    <property type="protein sequence ID" value="CAB4956973.1"/>
    <property type="molecule type" value="Genomic_DNA"/>
</dbReference>
<organism evidence="1">
    <name type="scientific">freshwater metagenome</name>
    <dbReference type="NCBI Taxonomy" id="449393"/>
    <lineage>
        <taxon>unclassified sequences</taxon>
        <taxon>metagenomes</taxon>
        <taxon>ecological metagenomes</taxon>
    </lineage>
</organism>
<accession>A0A6J7KQ23</accession>
<dbReference type="AlphaFoldDB" id="A0A6J7KQ23"/>
<name>A0A6J7KQ23_9ZZZZ</name>